<evidence type="ECO:0000256" key="2">
    <source>
        <dbReference type="ARBA" id="ARBA00005866"/>
    </source>
</evidence>
<dbReference type="KEGG" id="acin:CBP34_16030"/>
<dbReference type="EC" id="5.1.3.15" evidence="4"/>
<dbReference type="AlphaFoldDB" id="A0A240U4X7"/>
<reference evidence="6 7" key="1">
    <citation type="submission" date="2017-05" db="EMBL/GenBank/DDBJ databases">
        <title>Polyphasic characterization of four soil-derived phenanthrene-degrading Acidovorax strains and proposal of Acidovorax phenanthrenivorans sp. nov.</title>
        <authorList>
            <person name="Singleton D.R."/>
            <person name="Lee J."/>
            <person name="Dickey A.N."/>
            <person name="Stroud A."/>
            <person name="Scholl E.H."/>
            <person name="Wright F.A."/>
            <person name="Aitken M.D."/>
        </authorList>
    </citation>
    <scope>NUCLEOTIDE SEQUENCE [LARGE SCALE GENOMIC DNA]</scope>
    <source>
        <strain evidence="6">NA3</strain>
    </source>
</reference>
<dbReference type="PIRSF" id="PIRSF016020">
    <property type="entry name" value="PHexose_mutarotase"/>
    <property type="match status" value="1"/>
</dbReference>
<evidence type="ECO:0000313" key="7">
    <source>
        <dbReference type="Proteomes" id="UP000194432"/>
    </source>
</evidence>
<dbReference type="SUPFAM" id="SSF74650">
    <property type="entry name" value="Galactose mutarotase-like"/>
    <property type="match status" value="1"/>
</dbReference>
<feature type="active site" evidence="5">
    <location>
        <position position="163"/>
    </location>
</feature>
<dbReference type="InterPro" id="IPR025532">
    <property type="entry name" value="G6P_1-epimerase"/>
</dbReference>
<dbReference type="Proteomes" id="UP000194432">
    <property type="component" value="Chromosome 1"/>
</dbReference>
<feature type="active site" evidence="5">
    <location>
        <position position="264"/>
    </location>
</feature>
<proteinExistence type="inferred from homology"/>
<dbReference type="GO" id="GO:0005975">
    <property type="term" value="P:carbohydrate metabolic process"/>
    <property type="evidence" value="ECO:0007669"/>
    <property type="project" value="InterPro"/>
</dbReference>
<sequence>MRPDPAVATRCLESLQGQPCIRLTTAQGDSALVALHGAQVLSWVAGGRERLYLSPKAVFDGRSAIRGGIPLCFPQFNQRGPLPKHGFARNLGWRPAPASKEGDRQSSVCLELTDSDTTRAWWPARFTAQLTVVLGAGSLRVQLVVHNTGNTDDGAWDFTTALHTYLRVEDVGRARLGGLDGCARWDALADARGVQQGPVMFLGEYDRVFSAPAGAIHLHDGALGLQITQSASLSNTVVWNPGGALCARLADLPTDGYRSMLCVEAAQIDRPTTLAPGQQWQGWQELRVLPAR</sequence>
<dbReference type="PANTHER" id="PTHR11122">
    <property type="entry name" value="APOSPORY-ASSOCIATED PROTEIN C-RELATED"/>
    <property type="match status" value="1"/>
</dbReference>
<gene>
    <name evidence="6" type="ORF">CBP34_16030</name>
</gene>
<comment type="catalytic activity">
    <reaction evidence="1">
        <text>alpha-D-glucose 6-phosphate = beta-D-glucose 6-phosphate</text>
        <dbReference type="Rhea" id="RHEA:16249"/>
        <dbReference type="ChEBI" id="CHEBI:58225"/>
        <dbReference type="ChEBI" id="CHEBI:58247"/>
        <dbReference type="EC" id="5.1.3.15"/>
    </reaction>
</comment>
<evidence type="ECO:0000256" key="5">
    <source>
        <dbReference type="PIRSR" id="PIRSR016020-1"/>
    </source>
</evidence>
<name>A0A240U4X7_9BURK</name>
<keyword evidence="7" id="KW-1185">Reference proteome</keyword>
<accession>A0A240U4X7</accession>
<organism evidence="6 7">
    <name type="scientific">Acidovorax carolinensis</name>
    <dbReference type="NCBI Taxonomy" id="553814"/>
    <lineage>
        <taxon>Bacteria</taxon>
        <taxon>Pseudomonadati</taxon>
        <taxon>Pseudomonadota</taxon>
        <taxon>Betaproteobacteria</taxon>
        <taxon>Burkholderiales</taxon>
        <taxon>Comamonadaceae</taxon>
        <taxon>Acidovorax</taxon>
    </lineage>
</organism>
<protein>
    <recommendedName>
        <fullName evidence="4">Putative glucose-6-phosphate 1-epimerase</fullName>
        <ecNumber evidence="4">5.1.3.15</ecNumber>
    </recommendedName>
</protein>
<dbReference type="PANTHER" id="PTHR11122:SF13">
    <property type="entry name" value="GLUCOSE-6-PHOSPHATE 1-EPIMERASE"/>
    <property type="match status" value="1"/>
</dbReference>
<keyword evidence="3 4" id="KW-0413">Isomerase</keyword>
<dbReference type="InterPro" id="IPR014718">
    <property type="entry name" value="GH-type_carb-bd"/>
</dbReference>
<dbReference type="CDD" id="cd09020">
    <property type="entry name" value="D-hex-6-P-epi_like"/>
    <property type="match status" value="1"/>
</dbReference>
<dbReference type="GO" id="GO:0005737">
    <property type="term" value="C:cytoplasm"/>
    <property type="evidence" value="ECO:0007669"/>
    <property type="project" value="TreeGrafter"/>
</dbReference>
<dbReference type="GO" id="GO:0030246">
    <property type="term" value="F:carbohydrate binding"/>
    <property type="evidence" value="ECO:0007669"/>
    <property type="project" value="UniProtKB-UniRule"/>
</dbReference>
<dbReference type="RefSeq" id="WP_094098613.1">
    <property type="nucleotide sequence ID" value="NZ_CP021361.1"/>
</dbReference>
<dbReference type="Gene3D" id="2.70.98.10">
    <property type="match status" value="1"/>
</dbReference>
<evidence type="ECO:0000256" key="4">
    <source>
        <dbReference type="PIRNR" id="PIRNR016020"/>
    </source>
</evidence>
<evidence type="ECO:0000313" key="6">
    <source>
        <dbReference type="EMBL" id="ART52872.1"/>
    </source>
</evidence>
<dbReference type="InterPro" id="IPR008183">
    <property type="entry name" value="Aldose_1/G6P_1-epimerase"/>
</dbReference>
<dbReference type="GO" id="GO:0047938">
    <property type="term" value="F:glucose-6-phosphate 1-epimerase activity"/>
    <property type="evidence" value="ECO:0007669"/>
    <property type="project" value="UniProtKB-UniRule"/>
</dbReference>
<dbReference type="Pfam" id="PF01263">
    <property type="entry name" value="Aldose_epim"/>
    <property type="match status" value="1"/>
</dbReference>
<comment type="similarity">
    <text evidence="2 4">Belongs to the glucose-6-phosphate 1-epimerase family.</text>
</comment>
<dbReference type="EMBL" id="CP021361">
    <property type="protein sequence ID" value="ART52872.1"/>
    <property type="molecule type" value="Genomic_DNA"/>
</dbReference>
<evidence type="ECO:0000256" key="3">
    <source>
        <dbReference type="ARBA" id="ARBA00023235"/>
    </source>
</evidence>
<dbReference type="InterPro" id="IPR011013">
    <property type="entry name" value="Gal_mutarotase_sf_dom"/>
</dbReference>
<evidence type="ECO:0000256" key="1">
    <source>
        <dbReference type="ARBA" id="ARBA00001096"/>
    </source>
</evidence>